<evidence type="ECO:0000313" key="3">
    <source>
        <dbReference type="EMBL" id="KRX17769.1"/>
    </source>
</evidence>
<dbReference type="EMBL" id="JYDL01000082">
    <property type="protein sequence ID" value="KRX17769.1"/>
    <property type="molecule type" value="Genomic_DNA"/>
</dbReference>
<evidence type="ECO:0000313" key="4">
    <source>
        <dbReference type="Proteomes" id="UP000054630"/>
    </source>
</evidence>
<reference evidence="3 4" key="1">
    <citation type="submission" date="2015-01" db="EMBL/GenBank/DDBJ databases">
        <title>Evolution of Trichinella species and genotypes.</title>
        <authorList>
            <person name="Korhonen P.K."/>
            <person name="Edoardo P."/>
            <person name="Giuseppe L.R."/>
            <person name="Gasser R.B."/>
        </authorList>
    </citation>
    <scope>NUCLEOTIDE SEQUENCE [LARGE SCALE GENOMIC DNA]</scope>
    <source>
        <strain evidence="3">ISS37</strain>
    </source>
</reference>
<name>A0A0V0RTG3_9BILA</name>
<gene>
    <name evidence="3" type="ORF">T07_8210</name>
</gene>
<organism evidence="3 4">
    <name type="scientific">Trichinella nelsoni</name>
    <dbReference type="NCBI Taxonomy" id="6336"/>
    <lineage>
        <taxon>Eukaryota</taxon>
        <taxon>Metazoa</taxon>
        <taxon>Ecdysozoa</taxon>
        <taxon>Nematoda</taxon>
        <taxon>Enoplea</taxon>
        <taxon>Dorylaimia</taxon>
        <taxon>Trichinellida</taxon>
        <taxon>Trichinellidae</taxon>
        <taxon>Trichinella</taxon>
    </lineage>
</organism>
<accession>A0A0V0RTG3</accession>
<protein>
    <recommendedName>
        <fullName evidence="2">PiggyBac transposable element-derived protein domain-containing protein</fullName>
    </recommendedName>
</protein>
<feature type="domain" description="PiggyBac transposable element-derived protein" evidence="2">
    <location>
        <begin position="2"/>
        <end position="51"/>
    </location>
</feature>
<sequence length="60" mass="7287">MPEIIDHYNKSKYGVSIAEQMIRVYTCSRITRRWPLWLFMNILDTVVLNAYIIWTFTYPN</sequence>
<dbReference type="STRING" id="6336.A0A0V0RTG3"/>
<keyword evidence="1" id="KW-0812">Transmembrane</keyword>
<dbReference type="InterPro" id="IPR029526">
    <property type="entry name" value="PGBD"/>
</dbReference>
<keyword evidence="4" id="KW-1185">Reference proteome</keyword>
<dbReference type="AlphaFoldDB" id="A0A0V0RTG3"/>
<dbReference type="Proteomes" id="UP000054630">
    <property type="component" value="Unassembled WGS sequence"/>
</dbReference>
<feature type="transmembrane region" description="Helical" evidence="1">
    <location>
        <begin position="36"/>
        <end position="54"/>
    </location>
</feature>
<proteinExistence type="predicted"/>
<comment type="caution">
    <text evidence="3">The sequence shown here is derived from an EMBL/GenBank/DDBJ whole genome shotgun (WGS) entry which is preliminary data.</text>
</comment>
<evidence type="ECO:0000259" key="2">
    <source>
        <dbReference type="Pfam" id="PF13843"/>
    </source>
</evidence>
<keyword evidence="1" id="KW-1133">Transmembrane helix</keyword>
<keyword evidence="1" id="KW-0472">Membrane</keyword>
<dbReference type="Pfam" id="PF13843">
    <property type="entry name" value="DDE_Tnp_1_7"/>
    <property type="match status" value="1"/>
</dbReference>
<evidence type="ECO:0000256" key="1">
    <source>
        <dbReference type="SAM" id="Phobius"/>
    </source>
</evidence>
<dbReference type="OrthoDB" id="10030973at2759"/>